<organism evidence="1 2">
    <name type="scientific">Sebaldella termitidis (strain ATCC 33386 / NCTC 11300)</name>
    <dbReference type="NCBI Taxonomy" id="526218"/>
    <lineage>
        <taxon>Bacteria</taxon>
        <taxon>Fusobacteriati</taxon>
        <taxon>Fusobacteriota</taxon>
        <taxon>Fusobacteriia</taxon>
        <taxon>Fusobacteriales</taxon>
        <taxon>Leptotrichiaceae</taxon>
        <taxon>Sebaldella</taxon>
    </lineage>
</organism>
<name>D1AGG9_SEBTE</name>
<proteinExistence type="predicted"/>
<protein>
    <submittedName>
        <fullName evidence="1">MORN variant repeat protein</fullName>
    </submittedName>
</protein>
<dbReference type="RefSeq" id="WP_012863496.1">
    <property type="nucleotide sequence ID" value="NC_013517.1"/>
</dbReference>
<dbReference type="EMBL" id="CP001739">
    <property type="protein sequence ID" value="ACZ10921.1"/>
    <property type="molecule type" value="Genomic_DNA"/>
</dbReference>
<accession>D1AGG9</accession>
<dbReference type="KEGG" id="str:Sterm_4089"/>
<dbReference type="Gene3D" id="3.90.930.1">
    <property type="match status" value="1"/>
</dbReference>
<dbReference type="AlphaFoldDB" id="D1AGG9"/>
<keyword evidence="2" id="KW-1185">Reference proteome</keyword>
<evidence type="ECO:0000313" key="2">
    <source>
        <dbReference type="Proteomes" id="UP000000845"/>
    </source>
</evidence>
<sequence length="191" mass="22397">MKFLVYFFISISLISSTEIDFFSIKIEKGKNKERVYSSDGKILDKAISIINFPEELSIASKEGYNISGLCDTENINITKISKIDVEFKNGISTQNIKCYNRKNILFFESEILENNFLRISKYDINGILDQKKLYNDNIIEFYSYYDNGQILKEGNFKNHKKEGTWKEYYKDGSLKSVTEFKKDRIINIVKY</sequence>
<reference evidence="2" key="1">
    <citation type="submission" date="2009-09" db="EMBL/GenBank/DDBJ databases">
        <title>The complete chromosome of Sebaldella termitidis ATCC 33386.</title>
        <authorList>
            <consortium name="US DOE Joint Genome Institute (JGI-PGF)"/>
            <person name="Lucas S."/>
            <person name="Copeland A."/>
            <person name="Lapidus A."/>
            <person name="Glavina del Rio T."/>
            <person name="Dalin E."/>
            <person name="Tice H."/>
            <person name="Bruce D."/>
            <person name="Goodwin L."/>
            <person name="Pitluck S."/>
            <person name="Kyrpides N."/>
            <person name="Mavromatis K."/>
            <person name="Ivanova N."/>
            <person name="Mikhailova N."/>
            <person name="Sims D."/>
            <person name="Meincke L."/>
            <person name="Brettin T."/>
            <person name="Detter J.C."/>
            <person name="Han C."/>
            <person name="Larimer F."/>
            <person name="Land M."/>
            <person name="Hauser L."/>
            <person name="Markowitz V."/>
            <person name="Cheng J.F."/>
            <person name="Hugenholtz P."/>
            <person name="Woyke T."/>
            <person name="Wu D."/>
            <person name="Eisen J.A."/>
        </authorList>
    </citation>
    <scope>NUCLEOTIDE SEQUENCE [LARGE SCALE GENOMIC DNA]</scope>
    <source>
        <strain evidence="2">ATCC 33386 / NCTC 11300</strain>
    </source>
</reference>
<dbReference type="Proteomes" id="UP000000845">
    <property type="component" value="Chromosome"/>
</dbReference>
<dbReference type="eggNOG" id="COG2849">
    <property type="taxonomic scope" value="Bacteria"/>
</dbReference>
<dbReference type="SUPFAM" id="SSF82185">
    <property type="entry name" value="Histone H3 K4-specific methyltransferase SET7/9 N-terminal domain"/>
    <property type="match status" value="1"/>
</dbReference>
<reference evidence="1 2" key="2">
    <citation type="journal article" date="2010" name="Stand. Genomic Sci.">
        <title>Complete genome sequence of Sebaldella termitidis type strain (NCTC 11300).</title>
        <authorList>
            <person name="Harmon-Smith M."/>
            <person name="Celia L."/>
            <person name="Chertkov O."/>
            <person name="Lapidus A."/>
            <person name="Copeland A."/>
            <person name="Glavina Del Rio T."/>
            <person name="Nolan M."/>
            <person name="Lucas S."/>
            <person name="Tice H."/>
            <person name="Cheng J.F."/>
            <person name="Han C."/>
            <person name="Detter J.C."/>
            <person name="Bruce D."/>
            <person name="Goodwin L."/>
            <person name="Pitluck S."/>
            <person name="Pati A."/>
            <person name="Liolios K."/>
            <person name="Ivanova N."/>
            <person name="Mavromatis K."/>
            <person name="Mikhailova N."/>
            <person name="Chen A."/>
            <person name="Palaniappan K."/>
            <person name="Land M."/>
            <person name="Hauser L."/>
            <person name="Chang Y.J."/>
            <person name="Jeffries C.D."/>
            <person name="Brettin T."/>
            <person name="Goker M."/>
            <person name="Beck B."/>
            <person name="Bristow J."/>
            <person name="Eisen J.A."/>
            <person name="Markowitz V."/>
            <person name="Hugenholtz P."/>
            <person name="Kyrpides N.C."/>
            <person name="Klenk H.P."/>
            <person name="Chen F."/>
        </authorList>
    </citation>
    <scope>NUCLEOTIDE SEQUENCE [LARGE SCALE GENOMIC DNA]</scope>
    <source>
        <strain evidence="2">ATCC 33386 / NCTC 11300</strain>
    </source>
</reference>
<dbReference type="InterPro" id="IPR011652">
    <property type="entry name" value="MORN_2"/>
</dbReference>
<evidence type="ECO:0000313" key="1">
    <source>
        <dbReference type="EMBL" id="ACZ10921.1"/>
    </source>
</evidence>
<dbReference type="Pfam" id="PF07661">
    <property type="entry name" value="MORN_2"/>
    <property type="match status" value="2"/>
</dbReference>
<dbReference type="HOGENOM" id="CLU_1420564_0_0_0"/>
<gene>
    <name evidence="1" type="ordered locus">Sterm_4089</name>
</gene>
<dbReference type="STRING" id="526218.Sterm_4089"/>